<sequence length="277" mass="31330">MLKTRIILIASAALLVLLIFSLPKVVVDNDSDGLSSTQEPAETKPPDTPLPTNTHDLELSENSQENIKILKEKLTASKNIEKSIIFADSLAKLYLSVSKYDSAAKFVEIIAQNIPNVENLQRAGDTYYEAFSFAMDAGKRAEMGKKAREYYEKVLKESPNRLDIKNNLAMTYLSTSNPMQGIMMLRDILKQDPENEKALFNMGALSMQSNQYDKAIERYSKLVELYPENTQARFFLGVSYMETGQKDKAKEQFIKVKELDDDPQVQATVDSYLEEIE</sequence>
<dbReference type="InterPro" id="IPR051012">
    <property type="entry name" value="CellSynth/LPSAsmb/PSIAsmb"/>
</dbReference>
<organism evidence="5 6">
    <name type="scientific">Fulvivirga marina</name>
    <dbReference type="NCBI Taxonomy" id="2494733"/>
    <lineage>
        <taxon>Bacteria</taxon>
        <taxon>Pseudomonadati</taxon>
        <taxon>Bacteroidota</taxon>
        <taxon>Cytophagia</taxon>
        <taxon>Cytophagales</taxon>
        <taxon>Fulvivirgaceae</taxon>
        <taxon>Fulvivirga</taxon>
    </lineage>
</organism>
<name>A0A937KCG1_9BACT</name>
<dbReference type="PANTHER" id="PTHR45586:SF1">
    <property type="entry name" value="LIPOPOLYSACCHARIDE ASSEMBLY PROTEIN B"/>
    <property type="match status" value="1"/>
</dbReference>
<dbReference type="InterPro" id="IPR011990">
    <property type="entry name" value="TPR-like_helical_dom_sf"/>
</dbReference>
<dbReference type="EMBL" id="JAEUGD010000043">
    <property type="protein sequence ID" value="MBL6447482.1"/>
    <property type="molecule type" value="Genomic_DNA"/>
</dbReference>
<protein>
    <submittedName>
        <fullName evidence="5">Tetratricopeptide repeat protein</fullName>
    </submittedName>
</protein>
<evidence type="ECO:0000313" key="5">
    <source>
        <dbReference type="EMBL" id="MBL6447482.1"/>
    </source>
</evidence>
<dbReference type="SUPFAM" id="SSF48452">
    <property type="entry name" value="TPR-like"/>
    <property type="match status" value="1"/>
</dbReference>
<feature type="region of interest" description="Disordered" evidence="4">
    <location>
        <begin position="31"/>
        <end position="56"/>
    </location>
</feature>
<keyword evidence="6" id="KW-1185">Reference proteome</keyword>
<feature type="repeat" description="TPR" evidence="3">
    <location>
        <begin position="230"/>
        <end position="263"/>
    </location>
</feature>
<feature type="repeat" description="TPR" evidence="3">
    <location>
        <begin position="196"/>
        <end position="229"/>
    </location>
</feature>
<evidence type="ECO:0000256" key="1">
    <source>
        <dbReference type="ARBA" id="ARBA00022737"/>
    </source>
</evidence>
<evidence type="ECO:0000256" key="4">
    <source>
        <dbReference type="SAM" id="MobiDB-lite"/>
    </source>
</evidence>
<dbReference type="Proteomes" id="UP000614216">
    <property type="component" value="Unassembled WGS sequence"/>
</dbReference>
<gene>
    <name evidence="5" type="ORF">JMN32_14280</name>
</gene>
<dbReference type="PANTHER" id="PTHR45586">
    <property type="entry name" value="TPR REPEAT-CONTAINING PROTEIN PA4667"/>
    <property type="match status" value="1"/>
</dbReference>
<dbReference type="SMART" id="SM00028">
    <property type="entry name" value="TPR"/>
    <property type="match status" value="3"/>
</dbReference>
<evidence type="ECO:0000313" key="6">
    <source>
        <dbReference type="Proteomes" id="UP000614216"/>
    </source>
</evidence>
<evidence type="ECO:0000256" key="3">
    <source>
        <dbReference type="PROSITE-ProRule" id="PRU00339"/>
    </source>
</evidence>
<dbReference type="PROSITE" id="PS50293">
    <property type="entry name" value="TPR_REGION"/>
    <property type="match status" value="1"/>
</dbReference>
<dbReference type="PROSITE" id="PS50005">
    <property type="entry name" value="TPR"/>
    <property type="match status" value="2"/>
</dbReference>
<dbReference type="Gene3D" id="1.25.40.10">
    <property type="entry name" value="Tetratricopeptide repeat domain"/>
    <property type="match status" value="1"/>
</dbReference>
<proteinExistence type="predicted"/>
<dbReference type="RefSeq" id="WP_202857019.1">
    <property type="nucleotide sequence ID" value="NZ_JAEUGD010000043.1"/>
</dbReference>
<accession>A0A937KCG1</accession>
<reference evidence="5" key="1">
    <citation type="submission" date="2021-01" db="EMBL/GenBank/DDBJ databases">
        <title>Fulvivirga kasyanovii gen. nov., sp nov., a novel member of the phylum Bacteroidetes isolated from seawater in a mussel farm.</title>
        <authorList>
            <person name="Zhao L.-H."/>
            <person name="Wang Z.-J."/>
        </authorList>
    </citation>
    <scope>NUCLEOTIDE SEQUENCE</scope>
    <source>
        <strain evidence="5">29W222</strain>
    </source>
</reference>
<evidence type="ECO:0000256" key="2">
    <source>
        <dbReference type="ARBA" id="ARBA00022803"/>
    </source>
</evidence>
<dbReference type="InterPro" id="IPR019734">
    <property type="entry name" value="TPR_rpt"/>
</dbReference>
<dbReference type="Pfam" id="PF14559">
    <property type="entry name" value="TPR_19"/>
    <property type="match status" value="1"/>
</dbReference>
<keyword evidence="2 3" id="KW-0802">TPR repeat</keyword>
<comment type="caution">
    <text evidence="5">The sequence shown here is derived from an EMBL/GenBank/DDBJ whole genome shotgun (WGS) entry which is preliminary data.</text>
</comment>
<dbReference type="AlphaFoldDB" id="A0A937KCG1"/>
<keyword evidence="1" id="KW-0677">Repeat</keyword>